<gene>
    <name evidence="2" type="ORF">NCTC13071_01386</name>
</gene>
<dbReference type="KEGG" id="poc:NCTC13071_01386"/>
<dbReference type="InterPro" id="IPR051200">
    <property type="entry name" value="Host-pathogen_enzymatic-act"/>
</dbReference>
<dbReference type="Proteomes" id="UP000274578">
    <property type="component" value="Chromosome 1"/>
</dbReference>
<keyword evidence="1" id="KW-0732">Signal</keyword>
<dbReference type="Gene3D" id="2.130.10.10">
    <property type="entry name" value="YVTN repeat-like/Quinoprotein amine dehydrogenase"/>
    <property type="match status" value="1"/>
</dbReference>
<reference evidence="2 3" key="1">
    <citation type="submission" date="2018-12" db="EMBL/GenBank/DDBJ databases">
        <authorList>
            <consortium name="Pathogen Informatics"/>
        </authorList>
    </citation>
    <scope>NUCLEOTIDE SEQUENCE [LARGE SCALE GENOMIC DNA]</scope>
    <source>
        <strain evidence="2 3">NCTC13071</strain>
    </source>
</reference>
<dbReference type="GO" id="GO:0016829">
    <property type="term" value="F:lyase activity"/>
    <property type="evidence" value="ECO:0007669"/>
    <property type="project" value="UniProtKB-KW"/>
</dbReference>
<feature type="chain" id="PRO_5019285646" evidence="1">
    <location>
        <begin position="22"/>
        <end position="371"/>
    </location>
</feature>
<dbReference type="RefSeq" id="WP_018920842.1">
    <property type="nucleotide sequence ID" value="NZ_LR134384.1"/>
</dbReference>
<sequence length="371" mass="40234">MKKILLSLSALLMGVVLFTSCDDDDTPQLRPVPTTEGAFVMCSGNIGKKIPGSVSYWDYSKNSISNNAFSQANGRGLGSTPNDGVCYGSKIYYVVDGENTIEVVDKNQKSIKQIKTTDLLGKEEGKSPRHIIASYGAVWVTTYGGYVAAIDTTTFALRKSYKVGSYPEGLTVANGRLYVANSDYSKGNGSISEINLATDKVTEHKVEGSKNPQAIFIDRTGFYILDWGGYDENWKQIGAGLKVLKVKNGKDIAEDVVANATSATYYNGVFYTVNAPSGAASVSYSKYNTSNHTTSSMKYSYDETKFSPSYIAADPVTGRLFLSFYEKVGGYASYATAGYLKEFDASGKELHSAKIGVGPCAIFFNTKINWK</sequence>
<feature type="signal peptide" evidence="1">
    <location>
        <begin position="1"/>
        <end position="21"/>
    </location>
</feature>
<dbReference type="PROSITE" id="PS51257">
    <property type="entry name" value="PROKAR_LIPOPROTEIN"/>
    <property type="match status" value="1"/>
</dbReference>
<dbReference type="SUPFAM" id="SSF63825">
    <property type="entry name" value="YWTD domain"/>
    <property type="match status" value="1"/>
</dbReference>
<organism evidence="2 3">
    <name type="scientific">Segatella oris</name>
    <dbReference type="NCBI Taxonomy" id="28135"/>
    <lineage>
        <taxon>Bacteria</taxon>
        <taxon>Pseudomonadati</taxon>
        <taxon>Bacteroidota</taxon>
        <taxon>Bacteroidia</taxon>
        <taxon>Bacteroidales</taxon>
        <taxon>Prevotellaceae</taxon>
        <taxon>Segatella</taxon>
    </lineage>
</organism>
<dbReference type="PANTHER" id="PTHR47197:SF3">
    <property type="entry name" value="DIHYDRO-HEME D1 DEHYDROGENASE"/>
    <property type="match status" value="1"/>
</dbReference>
<dbReference type="PANTHER" id="PTHR47197">
    <property type="entry name" value="PROTEIN NIRF"/>
    <property type="match status" value="1"/>
</dbReference>
<name>A0A448L5X2_9BACT</name>
<keyword evidence="2" id="KW-0456">Lyase</keyword>
<evidence type="ECO:0000256" key="1">
    <source>
        <dbReference type="SAM" id="SignalP"/>
    </source>
</evidence>
<accession>A0A448L5X2</accession>
<dbReference type="EMBL" id="LR134384">
    <property type="protein sequence ID" value="VEH15385.1"/>
    <property type="molecule type" value="Genomic_DNA"/>
</dbReference>
<evidence type="ECO:0000313" key="3">
    <source>
        <dbReference type="Proteomes" id="UP000274578"/>
    </source>
</evidence>
<proteinExistence type="predicted"/>
<dbReference type="GeneID" id="85012216"/>
<dbReference type="AlphaFoldDB" id="A0A448L5X2"/>
<dbReference type="InterPro" id="IPR015943">
    <property type="entry name" value="WD40/YVTN_repeat-like_dom_sf"/>
</dbReference>
<evidence type="ECO:0000313" key="2">
    <source>
        <dbReference type="EMBL" id="VEH15385.1"/>
    </source>
</evidence>
<protein>
    <submittedName>
        <fullName evidence="2">Streptogramin lyase</fullName>
    </submittedName>
</protein>